<dbReference type="Gene3D" id="2.40.50.140">
    <property type="entry name" value="Nucleic acid-binding proteins"/>
    <property type="match status" value="1"/>
</dbReference>
<feature type="compositionally biased region" description="Low complexity" evidence="4">
    <location>
        <begin position="106"/>
        <end position="124"/>
    </location>
</feature>
<proteinExistence type="predicted"/>
<accession>A0A3G6ISV9</accession>
<evidence type="ECO:0000313" key="6">
    <source>
        <dbReference type="Proteomes" id="UP000271426"/>
    </source>
</evidence>
<dbReference type="PANTHER" id="PTHR10302:SF27">
    <property type="entry name" value="SINGLE-STRANDED DNA-BINDING PROTEIN"/>
    <property type="match status" value="1"/>
</dbReference>
<sequence>MNPVQTYAGNLVAEPELRYSQTGKAVLNMRVAVNDSRKNDMGEWENSNNLFFNATVWGDQAEQLANVLHKGMRVLVQGKLTTRTYENKSGETRLSVDMSVFDVWLQPHRQQQQQGQTPWQQQPQNNTSGGRGGFGQDQNEEPPF</sequence>
<name>A0A3G6ISV9_9CORY</name>
<dbReference type="GO" id="GO:0006260">
    <property type="term" value="P:DNA replication"/>
    <property type="evidence" value="ECO:0007669"/>
    <property type="project" value="InterPro"/>
</dbReference>
<dbReference type="PANTHER" id="PTHR10302">
    <property type="entry name" value="SINGLE-STRANDED DNA-BINDING PROTEIN"/>
    <property type="match status" value="1"/>
</dbReference>
<dbReference type="Proteomes" id="UP000271426">
    <property type="component" value="Chromosome"/>
</dbReference>
<reference evidence="5 6" key="1">
    <citation type="submission" date="2018-11" db="EMBL/GenBank/DDBJ databases">
        <authorList>
            <person name="Kleinhagauer T."/>
            <person name="Glaeser S.P."/>
            <person name="Spergser J."/>
            <person name="Ruckert C."/>
            <person name="Kaempfer P."/>
            <person name="Busse H.-J."/>
        </authorList>
    </citation>
    <scope>NUCLEOTIDE SEQUENCE [LARGE SCALE GENOMIC DNA]</scope>
    <source>
        <strain evidence="5 6">812CH</strain>
    </source>
</reference>
<evidence type="ECO:0000256" key="3">
    <source>
        <dbReference type="RuleBase" id="RU000524"/>
    </source>
</evidence>
<evidence type="ECO:0000313" key="5">
    <source>
        <dbReference type="EMBL" id="AZA08729.1"/>
    </source>
</evidence>
<dbReference type="InterPro" id="IPR012340">
    <property type="entry name" value="NA-bd_OB-fold"/>
</dbReference>
<dbReference type="InterPro" id="IPR011344">
    <property type="entry name" value="ssDNA-bd"/>
</dbReference>
<gene>
    <name evidence="5" type="primary">ssb2</name>
    <name evidence="5" type="ORF">CPPEL_02990</name>
</gene>
<dbReference type="GO" id="GO:0003697">
    <property type="term" value="F:single-stranded DNA binding"/>
    <property type="evidence" value="ECO:0007669"/>
    <property type="project" value="InterPro"/>
</dbReference>
<dbReference type="AlphaFoldDB" id="A0A3G6ISV9"/>
<evidence type="ECO:0000256" key="4">
    <source>
        <dbReference type="SAM" id="MobiDB-lite"/>
    </source>
</evidence>
<dbReference type="KEGG" id="cpso:CPPEL_02990"/>
<dbReference type="GO" id="GO:0009295">
    <property type="term" value="C:nucleoid"/>
    <property type="evidence" value="ECO:0007669"/>
    <property type="project" value="TreeGrafter"/>
</dbReference>
<dbReference type="NCBIfam" id="TIGR00621">
    <property type="entry name" value="ssb"/>
    <property type="match status" value="1"/>
</dbReference>
<protein>
    <recommendedName>
        <fullName evidence="3">Single-stranded DNA-binding protein</fullName>
    </recommendedName>
</protein>
<evidence type="ECO:0000256" key="2">
    <source>
        <dbReference type="PROSITE-ProRule" id="PRU00252"/>
    </source>
</evidence>
<keyword evidence="1 2" id="KW-0238">DNA-binding</keyword>
<keyword evidence="6" id="KW-1185">Reference proteome</keyword>
<evidence type="ECO:0000256" key="1">
    <source>
        <dbReference type="ARBA" id="ARBA00023125"/>
    </source>
</evidence>
<feature type="region of interest" description="Disordered" evidence="4">
    <location>
        <begin position="105"/>
        <end position="144"/>
    </location>
</feature>
<dbReference type="EMBL" id="CP033898">
    <property type="protein sequence ID" value="AZA08729.1"/>
    <property type="molecule type" value="Genomic_DNA"/>
</dbReference>
<dbReference type="OrthoDB" id="9809878at2"/>
<dbReference type="CDD" id="cd04496">
    <property type="entry name" value="SSB_OBF"/>
    <property type="match status" value="1"/>
</dbReference>
<dbReference type="PROSITE" id="PS50935">
    <property type="entry name" value="SSB"/>
    <property type="match status" value="1"/>
</dbReference>
<dbReference type="InterPro" id="IPR000424">
    <property type="entry name" value="Primosome_PriB/ssb"/>
</dbReference>
<dbReference type="RefSeq" id="WP_123959735.1">
    <property type="nucleotide sequence ID" value="NZ_CP033898.1"/>
</dbReference>
<dbReference type="SUPFAM" id="SSF50249">
    <property type="entry name" value="Nucleic acid-binding proteins"/>
    <property type="match status" value="1"/>
</dbReference>
<organism evidence="5 6">
    <name type="scientific">Corynebacterium pseudopelargi</name>
    <dbReference type="NCBI Taxonomy" id="2080757"/>
    <lineage>
        <taxon>Bacteria</taxon>
        <taxon>Bacillati</taxon>
        <taxon>Actinomycetota</taxon>
        <taxon>Actinomycetes</taxon>
        <taxon>Mycobacteriales</taxon>
        <taxon>Corynebacteriaceae</taxon>
        <taxon>Corynebacterium</taxon>
    </lineage>
</organism>
<dbReference type="Pfam" id="PF00436">
    <property type="entry name" value="SSB"/>
    <property type="match status" value="1"/>
</dbReference>